<dbReference type="PROSITE" id="PS50893">
    <property type="entry name" value="ABC_TRANSPORTER_2"/>
    <property type="match status" value="1"/>
</dbReference>
<proteinExistence type="inferred from homology"/>
<accession>A0A6B3RXJ0</accession>
<comment type="subcellular location">
    <subcellularLocation>
        <location evidence="1">Cell inner membrane</location>
        <topology evidence="1">Peripheral membrane protein</topology>
    </subcellularLocation>
</comment>
<name>A0A6B3RXJ0_9RHOB</name>
<dbReference type="InterPro" id="IPR013563">
    <property type="entry name" value="Oligopep_ABC_C"/>
</dbReference>
<dbReference type="RefSeq" id="WP_164615364.1">
    <property type="nucleotide sequence ID" value="NZ_JAAIKE010000013.1"/>
</dbReference>
<reference evidence="9 10" key="1">
    <citation type="submission" date="2020-02" db="EMBL/GenBank/DDBJ databases">
        <title>Rhodobacter algicola sp. nov., isolated from microalga culture.</title>
        <authorList>
            <person name="Park C.-Y."/>
        </authorList>
    </citation>
    <scope>NUCLEOTIDE SEQUENCE [LARGE SCALE GENOMIC DNA]</scope>
    <source>
        <strain evidence="9 10">ETT8</strain>
    </source>
</reference>
<dbReference type="InterPro" id="IPR050388">
    <property type="entry name" value="ABC_Ni/Peptide_Import"/>
</dbReference>
<dbReference type="InterPro" id="IPR017871">
    <property type="entry name" value="ABC_transporter-like_CS"/>
</dbReference>
<dbReference type="InterPro" id="IPR003439">
    <property type="entry name" value="ABC_transporter-like_ATP-bd"/>
</dbReference>
<dbReference type="GO" id="GO:0055085">
    <property type="term" value="P:transmembrane transport"/>
    <property type="evidence" value="ECO:0007669"/>
    <property type="project" value="UniProtKB-ARBA"/>
</dbReference>
<keyword evidence="10" id="KW-1185">Reference proteome</keyword>
<dbReference type="AlphaFoldDB" id="A0A6B3RXJ0"/>
<protein>
    <submittedName>
        <fullName evidence="9">ABC transporter ATP-binding protein</fullName>
    </submittedName>
</protein>
<dbReference type="GO" id="GO:0015833">
    <property type="term" value="P:peptide transport"/>
    <property type="evidence" value="ECO:0007669"/>
    <property type="project" value="InterPro"/>
</dbReference>
<dbReference type="SUPFAM" id="SSF52540">
    <property type="entry name" value="P-loop containing nucleoside triphosphate hydrolases"/>
    <property type="match status" value="1"/>
</dbReference>
<evidence type="ECO:0000256" key="5">
    <source>
        <dbReference type="ARBA" id="ARBA00022741"/>
    </source>
</evidence>
<dbReference type="CDD" id="cd03257">
    <property type="entry name" value="ABC_NikE_OppD_transporters"/>
    <property type="match status" value="1"/>
</dbReference>
<organism evidence="9 10">
    <name type="scientific">Pseudotabrizicola algicola</name>
    <dbReference type="NCBI Taxonomy" id="2709381"/>
    <lineage>
        <taxon>Bacteria</taxon>
        <taxon>Pseudomonadati</taxon>
        <taxon>Pseudomonadota</taxon>
        <taxon>Alphaproteobacteria</taxon>
        <taxon>Rhodobacterales</taxon>
        <taxon>Paracoccaceae</taxon>
        <taxon>Pseudotabrizicola</taxon>
    </lineage>
</organism>
<comment type="similarity">
    <text evidence="2">Belongs to the ABC transporter superfamily.</text>
</comment>
<dbReference type="EMBL" id="JAAIKE010000013">
    <property type="protein sequence ID" value="NEX48595.1"/>
    <property type="molecule type" value="Genomic_DNA"/>
</dbReference>
<evidence type="ECO:0000313" key="10">
    <source>
        <dbReference type="Proteomes" id="UP000481421"/>
    </source>
</evidence>
<feature type="domain" description="ABC transporter" evidence="8">
    <location>
        <begin position="15"/>
        <end position="262"/>
    </location>
</feature>
<evidence type="ECO:0000256" key="6">
    <source>
        <dbReference type="ARBA" id="ARBA00022840"/>
    </source>
</evidence>
<gene>
    <name evidence="9" type="ORF">G3572_20565</name>
</gene>
<evidence type="ECO:0000256" key="1">
    <source>
        <dbReference type="ARBA" id="ARBA00004417"/>
    </source>
</evidence>
<dbReference type="PANTHER" id="PTHR43297">
    <property type="entry name" value="OLIGOPEPTIDE TRANSPORT ATP-BINDING PROTEIN APPD"/>
    <property type="match status" value="1"/>
</dbReference>
<dbReference type="GO" id="GO:0016887">
    <property type="term" value="F:ATP hydrolysis activity"/>
    <property type="evidence" value="ECO:0007669"/>
    <property type="project" value="InterPro"/>
</dbReference>
<dbReference type="PROSITE" id="PS00211">
    <property type="entry name" value="ABC_TRANSPORTER_1"/>
    <property type="match status" value="1"/>
</dbReference>
<dbReference type="FunFam" id="3.40.50.300:FF:000016">
    <property type="entry name" value="Oligopeptide ABC transporter ATP-binding component"/>
    <property type="match status" value="1"/>
</dbReference>
<keyword evidence="4" id="KW-1003">Cell membrane</keyword>
<keyword evidence="7" id="KW-0472">Membrane</keyword>
<evidence type="ECO:0000256" key="2">
    <source>
        <dbReference type="ARBA" id="ARBA00005417"/>
    </source>
</evidence>
<dbReference type="Proteomes" id="UP000481421">
    <property type="component" value="Unassembled WGS sequence"/>
</dbReference>
<dbReference type="InterPro" id="IPR027417">
    <property type="entry name" value="P-loop_NTPase"/>
</dbReference>
<dbReference type="SMART" id="SM00382">
    <property type="entry name" value="AAA"/>
    <property type="match status" value="1"/>
</dbReference>
<dbReference type="GO" id="GO:0005886">
    <property type="term" value="C:plasma membrane"/>
    <property type="evidence" value="ECO:0007669"/>
    <property type="project" value="UniProtKB-SubCell"/>
</dbReference>
<evidence type="ECO:0000256" key="4">
    <source>
        <dbReference type="ARBA" id="ARBA00022475"/>
    </source>
</evidence>
<dbReference type="Pfam" id="PF00005">
    <property type="entry name" value="ABC_tran"/>
    <property type="match status" value="1"/>
</dbReference>
<dbReference type="GO" id="GO:0005524">
    <property type="term" value="F:ATP binding"/>
    <property type="evidence" value="ECO:0007669"/>
    <property type="project" value="UniProtKB-KW"/>
</dbReference>
<dbReference type="PANTHER" id="PTHR43297:SF2">
    <property type="entry name" value="DIPEPTIDE TRANSPORT ATP-BINDING PROTEIN DPPD"/>
    <property type="match status" value="1"/>
</dbReference>
<dbReference type="NCBIfam" id="TIGR01727">
    <property type="entry name" value="oligo_HPY"/>
    <property type="match status" value="1"/>
</dbReference>
<evidence type="ECO:0000259" key="8">
    <source>
        <dbReference type="PROSITE" id="PS50893"/>
    </source>
</evidence>
<evidence type="ECO:0000256" key="7">
    <source>
        <dbReference type="ARBA" id="ARBA00023136"/>
    </source>
</evidence>
<comment type="caution">
    <text evidence="9">The sequence shown here is derived from an EMBL/GenBank/DDBJ whole genome shotgun (WGS) entry which is preliminary data.</text>
</comment>
<dbReference type="InterPro" id="IPR003593">
    <property type="entry name" value="AAA+_ATPase"/>
</dbReference>
<dbReference type="Gene3D" id="3.40.50.300">
    <property type="entry name" value="P-loop containing nucleotide triphosphate hydrolases"/>
    <property type="match status" value="1"/>
</dbReference>
<keyword evidence="5" id="KW-0547">Nucleotide-binding</keyword>
<sequence>MSRHSQNGPIYEVEGLVIDLYTPTVSVRAVDGAGFYVAPGETLAIVGESGSGKTVMTLGPLGLLPEGVAVDLRGTARADGKDILSMSPTDLSRLRGGFFGVIFQDPMSALNPMLKIGPQLAEQARRFAGLSAEEAKKEAVSLLARSGIPDPEDRYDRYPHELSGGMLQRAMIALALAARPRVLIADEPTTALDATVQAQILALIRQIQKEDGIAVILITHDIGAVSVLADRVAVLYAGQVAEEGSAIDVLTAPVHPYTRGLLASVPDFRSNNATGTKEIPGIPPNQAQLEPGCRFADRCELVQPQCRTHRPPLVKVGAGPVPHRVACPVVMAAEGIVTHD</sequence>
<evidence type="ECO:0000313" key="9">
    <source>
        <dbReference type="EMBL" id="NEX48595.1"/>
    </source>
</evidence>
<keyword evidence="3" id="KW-0813">Transport</keyword>
<evidence type="ECO:0000256" key="3">
    <source>
        <dbReference type="ARBA" id="ARBA00022448"/>
    </source>
</evidence>
<dbReference type="Pfam" id="PF08352">
    <property type="entry name" value="oligo_HPY"/>
    <property type="match status" value="1"/>
</dbReference>
<keyword evidence="6 9" id="KW-0067">ATP-binding</keyword>